<dbReference type="EMBL" id="JAPEUV010000139">
    <property type="protein sequence ID" value="KAJ4331742.1"/>
    <property type="molecule type" value="Genomic_DNA"/>
</dbReference>
<feature type="compositionally biased region" description="Acidic residues" evidence="1">
    <location>
        <begin position="425"/>
        <end position="439"/>
    </location>
</feature>
<protein>
    <submittedName>
        <fullName evidence="2">Uncharacterized protein</fullName>
    </submittedName>
</protein>
<dbReference type="AlphaFoldDB" id="A0A9W8WT48"/>
<feature type="region of interest" description="Disordered" evidence="1">
    <location>
        <begin position="377"/>
        <end position="445"/>
    </location>
</feature>
<feature type="compositionally biased region" description="Acidic residues" evidence="1">
    <location>
        <begin position="392"/>
        <end position="409"/>
    </location>
</feature>
<feature type="compositionally biased region" description="Acidic residues" evidence="1">
    <location>
        <begin position="267"/>
        <end position="276"/>
    </location>
</feature>
<sequence>MAVPSEDLLQLEKIQSQLALDDPVLHATSKFTVAHLTFNAFKETWPLSSTSPHVQIGVRHEQLVHAFPTRGGGAIYTVASGSTPILNSVDTSCETLEDVDLVAPFDSVEEWKSELSGNLSREFRALLKYLFLLHVAAGARYKNLGLPVDVGDLKVALMMVHQSRQPKISPQSPGSVDASDVEFALGLTTTLLLSGPVMMTHDKPTTGAHVTDQPATPDVSPAASNSTQLDDQDVDQDSSSDATHEDQPSSTPASAFTLVPVLAHEDSGDELEGVDDAETRFVLDDTPDAPTTESGDDTEVPAGEPAFRGPVMGFFTVNGPDRTRSTRKQVVPVAEDLSETEPRHFVASNRKDFRYKAKPPDDRCTENAAKAIKFAEEQARFQPGTPASDDGTIGDDDETDIEVVDDFVPDENTHGSSPAALSEPSDAEAEAQDDADVDGEWNSRPRRECDQVLLHDAQGSPIERVVFQAAPRPPSQQQNAFNANHQGATGRRNGHRTGLSGNVRSMTVVPVVQNTGKAAARFMQNQDGHVGVIPPEAMSTGHFRMVADGKNNTTAWPGRMPLAQHILAERAARSQVQPDSVMLRGRNVRDYPDESLERYAAGRGPVDGNWMNDRIIAHAELKRRAAGDEQVFAFVATEFGTLHMAPLVLITHNKTDDSWLELAKPENVEAFMPAIQWNGVFDLVDTVEDLLALVSLAILQVAAAGQLGVVEHKIPIVPWCRGHLAMLAKLVGMRGRKPKDGAAAATAAAAAAASQASGLSLNDLLSRNRQVAHANMRHAEQMYVWHTQNIAARETMAVLVRESKTKTQQYRDLAATIIAREKQVQGCLVSGLFPNNEIGRQLNIRFSTLMNQK</sequence>
<keyword evidence="3" id="KW-1185">Reference proteome</keyword>
<feature type="region of interest" description="Disordered" evidence="1">
    <location>
        <begin position="474"/>
        <end position="501"/>
    </location>
</feature>
<dbReference type="OrthoDB" id="3801419at2759"/>
<evidence type="ECO:0000313" key="2">
    <source>
        <dbReference type="EMBL" id="KAJ4331742.1"/>
    </source>
</evidence>
<name>A0A9W8WT48_9PLEO</name>
<gene>
    <name evidence="2" type="ORF">N0V87_008920</name>
</gene>
<feature type="region of interest" description="Disordered" evidence="1">
    <location>
        <begin position="267"/>
        <end position="311"/>
    </location>
</feature>
<dbReference type="Proteomes" id="UP001140562">
    <property type="component" value="Unassembled WGS sequence"/>
</dbReference>
<feature type="region of interest" description="Disordered" evidence="1">
    <location>
        <begin position="198"/>
        <end position="255"/>
    </location>
</feature>
<evidence type="ECO:0000256" key="1">
    <source>
        <dbReference type="SAM" id="MobiDB-lite"/>
    </source>
</evidence>
<reference evidence="2" key="1">
    <citation type="submission" date="2022-10" db="EMBL/GenBank/DDBJ databases">
        <title>Tapping the CABI collections for fungal endophytes: first genome assemblies for Collariella, Neodidymelliopsis, Ascochyta clinopodiicola, Didymella pomorum, Didymosphaeria variabile, Neocosmospora piperis and Neocucurbitaria cava.</title>
        <authorList>
            <person name="Hill R."/>
        </authorList>
    </citation>
    <scope>NUCLEOTIDE SEQUENCE</scope>
    <source>
        <strain evidence="2">IMI 360193</strain>
    </source>
</reference>
<evidence type="ECO:0000313" key="3">
    <source>
        <dbReference type="Proteomes" id="UP001140562"/>
    </source>
</evidence>
<accession>A0A9W8WT48</accession>
<organism evidence="2 3">
    <name type="scientific">Didymella glomerata</name>
    <dbReference type="NCBI Taxonomy" id="749621"/>
    <lineage>
        <taxon>Eukaryota</taxon>
        <taxon>Fungi</taxon>
        <taxon>Dikarya</taxon>
        <taxon>Ascomycota</taxon>
        <taxon>Pezizomycotina</taxon>
        <taxon>Dothideomycetes</taxon>
        <taxon>Pleosporomycetidae</taxon>
        <taxon>Pleosporales</taxon>
        <taxon>Pleosporineae</taxon>
        <taxon>Didymellaceae</taxon>
        <taxon>Didymella</taxon>
    </lineage>
</organism>
<proteinExistence type="predicted"/>
<feature type="compositionally biased region" description="Polar residues" evidence="1">
    <location>
        <begin position="475"/>
        <end position="487"/>
    </location>
</feature>
<comment type="caution">
    <text evidence="2">The sequence shown here is derived from an EMBL/GenBank/DDBJ whole genome shotgun (WGS) entry which is preliminary data.</text>
</comment>